<dbReference type="Gene3D" id="2.40.160.10">
    <property type="entry name" value="Porin"/>
    <property type="match status" value="1"/>
</dbReference>
<protein>
    <submittedName>
        <fullName evidence="4">Uncharacterized protein</fullName>
    </submittedName>
</protein>
<keyword evidence="5" id="KW-1185">Reference proteome</keyword>
<dbReference type="EMBL" id="QNGE01002059">
    <property type="protein sequence ID" value="KAA3676296.1"/>
    <property type="molecule type" value="Genomic_DNA"/>
</dbReference>
<dbReference type="GO" id="GO:0005741">
    <property type="term" value="C:mitochondrial outer membrane"/>
    <property type="evidence" value="ECO:0007669"/>
    <property type="project" value="UniProtKB-SubCell"/>
</dbReference>
<sequence length="120" mass="13550">MLIRTSKQRRHFCISSINFIFNPQLASDLEAKLKFPSYGATLSQKLTSDSLMSCDLVIEDKLLKNLKQTFSYSRKAFDGLSNATIKSRYTTDAAVLDMDMFFKSAIPDFSSSLVLRYVVG</sequence>
<comment type="subcellular location">
    <subcellularLocation>
        <location evidence="1">Mitochondrion outer membrane</location>
    </subcellularLocation>
</comment>
<keyword evidence="3" id="KW-1000">Mitochondrion outer membrane</keyword>
<accession>A0A5J4NL14</accession>
<proteinExistence type="predicted"/>
<name>A0A5J4NL14_9TREM</name>
<evidence type="ECO:0000256" key="3">
    <source>
        <dbReference type="ARBA" id="ARBA00022787"/>
    </source>
</evidence>
<dbReference type="InterPro" id="IPR023614">
    <property type="entry name" value="Porin_dom_sf"/>
</dbReference>
<feature type="non-terminal residue" evidence="4">
    <location>
        <position position="120"/>
    </location>
</feature>
<dbReference type="Proteomes" id="UP000324629">
    <property type="component" value="Unassembled WGS sequence"/>
</dbReference>
<keyword evidence="2" id="KW-1134">Transmembrane beta strand</keyword>
<evidence type="ECO:0000313" key="5">
    <source>
        <dbReference type="Proteomes" id="UP000324629"/>
    </source>
</evidence>
<evidence type="ECO:0000313" key="4">
    <source>
        <dbReference type="EMBL" id="KAA3676296.1"/>
    </source>
</evidence>
<comment type="caution">
    <text evidence="4">The sequence shown here is derived from an EMBL/GenBank/DDBJ whole genome shotgun (WGS) entry which is preliminary data.</text>
</comment>
<organism evidence="4 5">
    <name type="scientific">Paragonimus westermani</name>
    <dbReference type="NCBI Taxonomy" id="34504"/>
    <lineage>
        <taxon>Eukaryota</taxon>
        <taxon>Metazoa</taxon>
        <taxon>Spiralia</taxon>
        <taxon>Lophotrochozoa</taxon>
        <taxon>Platyhelminthes</taxon>
        <taxon>Trematoda</taxon>
        <taxon>Digenea</taxon>
        <taxon>Plagiorchiida</taxon>
        <taxon>Troglotremata</taxon>
        <taxon>Troglotrematidae</taxon>
        <taxon>Paragonimus</taxon>
    </lineage>
</organism>
<keyword evidence="2" id="KW-0472">Membrane</keyword>
<reference evidence="4 5" key="1">
    <citation type="journal article" date="2019" name="Gigascience">
        <title>Whole-genome sequence of the oriental lung fluke Paragonimus westermani.</title>
        <authorList>
            <person name="Oey H."/>
            <person name="Zakrzewski M."/>
            <person name="Narain K."/>
            <person name="Devi K.R."/>
            <person name="Agatsuma T."/>
            <person name="Nawaratna S."/>
            <person name="Gobert G.N."/>
            <person name="Jones M.K."/>
            <person name="Ragan M.A."/>
            <person name="McManus D.P."/>
            <person name="Krause L."/>
        </authorList>
    </citation>
    <scope>NUCLEOTIDE SEQUENCE [LARGE SCALE GENOMIC DNA]</scope>
    <source>
        <strain evidence="4 5">IND2009</strain>
    </source>
</reference>
<keyword evidence="3" id="KW-0496">Mitochondrion</keyword>
<keyword evidence="2" id="KW-0812">Transmembrane</keyword>
<gene>
    <name evidence="4" type="ORF">DEA37_0009709</name>
</gene>
<dbReference type="AlphaFoldDB" id="A0A5J4NL14"/>
<evidence type="ECO:0000256" key="2">
    <source>
        <dbReference type="ARBA" id="ARBA00022452"/>
    </source>
</evidence>
<evidence type="ECO:0000256" key="1">
    <source>
        <dbReference type="ARBA" id="ARBA00004294"/>
    </source>
</evidence>